<sequence>MADEGGFDFPKNCERVPFVEEEIVVLRQSIEISEELISDYYKVTTSEWKRYRYDIQSLRDLQEEEVTDSAFAQIRRYLRCPNERLRGSEPGDYFKICLQDHVIRRALRRDPKILLLPLTTYIVTHELIHVIRFAKFLQRFLVSPTERDSEEVRVHELTHRLLHRRKIHGLAEVLSAFRDCRNMENFLGAVA</sequence>
<keyword evidence="2" id="KW-1185">Reference proteome</keyword>
<dbReference type="AlphaFoldDB" id="A0LP24"/>
<accession>A0LP24</accession>
<dbReference type="RefSeq" id="WP_011700301.1">
    <property type="nucleotide sequence ID" value="NC_008554.1"/>
</dbReference>
<dbReference type="OrthoDB" id="5509294at2"/>
<dbReference type="HOGENOM" id="CLU_1522817_0_0_7"/>
<gene>
    <name evidence="1" type="ordered locus">Sfum_3505</name>
</gene>
<dbReference type="InParanoid" id="A0LP24"/>
<proteinExistence type="predicted"/>
<evidence type="ECO:0000313" key="2">
    <source>
        <dbReference type="Proteomes" id="UP000001784"/>
    </source>
</evidence>
<organism evidence="1 2">
    <name type="scientific">Syntrophobacter fumaroxidans (strain DSM 10017 / MPOB)</name>
    <dbReference type="NCBI Taxonomy" id="335543"/>
    <lineage>
        <taxon>Bacteria</taxon>
        <taxon>Pseudomonadati</taxon>
        <taxon>Thermodesulfobacteriota</taxon>
        <taxon>Syntrophobacteria</taxon>
        <taxon>Syntrophobacterales</taxon>
        <taxon>Syntrophobacteraceae</taxon>
        <taxon>Syntrophobacter</taxon>
    </lineage>
</organism>
<dbReference type="EMBL" id="CP000478">
    <property type="protein sequence ID" value="ABK19176.1"/>
    <property type="molecule type" value="Genomic_DNA"/>
</dbReference>
<reference evidence="1 2" key="1">
    <citation type="submission" date="2006-10" db="EMBL/GenBank/DDBJ databases">
        <title>Complete sequence of Syntrophobacter fumaroxidans MPOB.</title>
        <authorList>
            <consortium name="US DOE Joint Genome Institute"/>
            <person name="Copeland A."/>
            <person name="Lucas S."/>
            <person name="Lapidus A."/>
            <person name="Barry K."/>
            <person name="Detter J.C."/>
            <person name="Glavina del Rio T."/>
            <person name="Hammon N."/>
            <person name="Israni S."/>
            <person name="Pitluck S."/>
            <person name="Goltsman E.G."/>
            <person name="Martinez M."/>
            <person name="Schmutz J."/>
            <person name="Larimer F."/>
            <person name="Land M."/>
            <person name="Hauser L."/>
            <person name="Kyrpides N."/>
            <person name="Kim E."/>
            <person name="Boone D.R."/>
            <person name="Brockman F."/>
            <person name="Culley D."/>
            <person name="Ferry J."/>
            <person name="Gunsalus R."/>
            <person name="McInerney M.J."/>
            <person name="Morrison M."/>
            <person name="Plugge C."/>
            <person name="Rohlin L."/>
            <person name="Scholten J."/>
            <person name="Sieber J."/>
            <person name="Stams A.J.M."/>
            <person name="Worm P."/>
            <person name="Henstra A.M."/>
            <person name="Richardson P."/>
        </authorList>
    </citation>
    <scope>NUCLEOTIDE SEQUENCE [LARGE SCALE GENOMIC DNA]</scope>
    <source>
        <strain evidence="2">DSM 10017 / MPOB</strain>
    </source>
</reference>
<name>A0LP24_SYNFM</name>
<dbReference type="Proteomes" id="UP000001784">
    <property type="component" value="Chromosome"/>
</dbReference>
<evidence type="ECO:0000313" key="1">
    <source>
        <dbReference type="EMBL" id="ABK19176.1"/>
    </source>
</evidence>
<protein>
    <submittedName>
        <fullName evidence="1">Uncharacterized protein</fullName>
    </submittedName>
</protein>
<dbReference type="eggNOG" id="ENOG50304VW">
    <property type="taxonomic scope" value="Bacteria"/>
</dbReference>
<dbReference type="KEGG" id="sfu:Sfum_3505"/>